<comment type="caution">
    <text evidence="1">The sequence shown here is derived from an EMBL/GenBank/DDBJ whole genome shotgun (WGS) entry which is preliminary data.</text>
</comment>
<sequence>MQLKIKEHGDDAPGRVHFNGRASASAQTRLLFFALLALISPLRCAASANDRRRSRAVLAL</sequence>
<name>A0A246DPT5_9HYPH</name>
<accession>A0A246DPT5</accession>
<reference evidence="1 2" key="1">
    <citation type="submission" date="2017-03" db="EMBL/GenBank/DDBJ databases">
        <title>Genome of strain Rhizobium sp. CNPSo 668.</title>
        <authorList>
            <person name="Ribeiro R."/>
        </authorList>
    </citation>
    <scope>NUCLEOTIDE SEQUENCE [LARGE SCALE GENOMIC DNA]</scope>
    <source>
        <strain evidence="1 2">CNPSo 668</strain>
    </source>
</reference>
<dbReference type="EMBL" id="MXPU01000025">
    <property type="protein sequence ID" value="OWO91339.1"/>
    <property type="molecule type" value="Genomic_DNA"/>
</dbReference>
<gene>
    <name evidence="1" type="ORF">B5E41_27285</name>
</gene>
<dbReference type="AlphaFoldDB" id="A0A246DPT5"/>
<dbReference type="Proteomes" id="UP000197269">
    <property type="component" value="Unassembled WGS sequence"/>
</dbReference>
<proteinExistence type="predicted"/>
<organism evidence="1 2">
    <name type="scientific">Rhizobium esperanzae</name>
    <dbReference type="NCBI Taxonomy" id="1967781"/>
    <lineage>
        <taxon>Bacteria</taxon>
        <taxon>Pseudomonadati</taxon>
        <taxon>Pseudomonadota</taxon>
        <taxon>Alphaproteobacteria</taxon>
        <taxon>Hyphomicrobiales</taxon>
        <taxon>Rhizobiaceae</taxon>
        <taxon>Rhizobium/Agrobacterium group</taxon>
        <taxon>Rhizobium</taxon>
    </lineage>
</organism>
<evidence type="ECO:0000313" key="2">
    <source>
        <dbReference type="Proteomes" id="UP000197269"/>
    </source>
</evidence>
<evidence type="ECO:0000313" key="1">
    <source>
        <dbReference type="EMBL" id="OWO91339.1"/>
    </source>
</evidence>
<protein>
    <submittedName>
        <fullName evidence="1">Uncharacterized protein</fullName>
    </submittedName>
</protein>